<dbReference type="EMBL" id="GHES01027877">
    <property type="protein sequence ID" value="MPA58436.1"/>
    <property type="molecule type" value="Transcribed_RNA"/>
</dbReference>
<comment type="similarity">
    <text evidence="1">Belongs to the plant acyltransferase family.</text>
</comment>
<sequence length="459" mass="50959">MALRSSVPFSVRRREPEQVMPAKPTPCEVKQLSDIDDQEGLRFHFPMIMFYKANPLMKGKDPVRVIRETVAKALVYYYPYAGRLVEGPNRKLMVDCNGEGVLFIEGDANVRLGQLDDTIQPPCPYRQELLSDVPGSGGILGCPLMLIQVTRLLCGGFVLAVRLNHTMSDALGLVQFLNAVGEMAQGASAPSLLPVWQRELLNARCPPRITYIHHEYEEESDKNSSPVTMDHDNNLVHQSFFFGPKEINAMKKHLPPQIQSCSSTFDVTTACVWRASISALNIDPDEIVRVTLMVNVRDKRGLNLPNGYYGNAIASPAAASKAGTLCSNPLGYALELLKNAKAQVSEEYVRSVADLMVIKGRPPYSRMWNYLVSDTSRAGFGEVDFGWGKPVYGGTVGAVFSNNSIYARVRNSEGEEGIVVPMCLPFAVMERFHEELAKMTQEPVENLYHIQPIKITSML</sequence>
<gene>
    <name evidence="4" type="ORF">Din_027877</name>
</gene>
<dbReference type="Gene3D" id="3.30.559.10">
    <property type="entry name" value="Chloramphenicol acetyltransferase-like domain"/>
    <property type="match status" value="2"/>
</dbReference>
<dbReference type="PANTHER" id="PTHR31147">
    <property type="entry name" value="ACYL TRANSFERASE 4"/>
    <property type="match status" value="1"/>
</dbReference>
<reference evidence="4" key="1">
    <citation type="submission" date="2019-08" db="EMBL/GenBank/DDBJ databases">
        <title>Reference gene set and small RNA set construction with multiple tissues from Davidia involucrata Baill.</title>
        <authorList>
            <person name="Yang H."/>
            <person name="Zhou C."/>
            <person name="Li G."/>
            <person name="Wang J."/>
            <person name="Gao P."/>
            <person name="Wang M."/>
            <person name="Wang R."/>
            <person name="Zhao Y."/>
        </authorList>
    </citation>
    <scope>NUCLEOTIDE SEQUENCE</scope>
    <source>
        <tissue evidence="4">Mixed with DoveR01_LX</tissue>
    </source>
</reference>
<evidence type="ECO:0000313" key="4">
    <source>
        <dbReference type="EMBL" id="MPA58436.1"/>
    </source>
</evidence>
<dbReference type="AlphaFoldDB" id="A0A5B7ARG0"/>
<dbReference type="Pfam" id="PF02458">
    <property type="entry name" value="Transferase"/>
    <property type="match status" value="1"/>
</dbReference>
<organism evidence="4">
    <name type="scientific">Davidia involucrata</name>
    <name type="common">Dove tree</name>
    <dbReference type="NCBI Taxonomy" id="16924"/>
    <lineage>
        <taxon>Eukaryota</taxon>
        <taxon>Viridiplantae</taxon>
        <taxon>Streptophyta</taxon>
        <taxon>Embryophyta</taxon>
        <taxon>Tracheophyta</taxon>
        <taxon>Spermatophyta</taxon>
        <taxon>Magnoliopsida</taxon>
        <taxon>eudicotyledons</taxon>
        <taxon>Gunneridae</taxon>
        <taxon>Pentapetalae</taxon>
        <taxon>asterids</taxon>
        <taxon>Cornales</taxon>
        <taxon>Nyssaceae</taxon>
        <taxon>Davidia</taxon>
    </lineage>
</organism>
<dbReference type="PANTHER" id="PTHR31147:SF66">
    <property type="entry name" value="OS05G0315700 PROTEIN"/>
    <property type="match status" value="1"/>
</dbReference>
<keyword evidence="2 4" id="KW-0808">Transferase</keyword>
<dbReference type="EC" id="2.3.1.232" evidence="4"/>
<protein>
    <submittedName>
        <fullName evidence="4">Putative methanol O-anthraniloyltransferase</fullName>
        <ecNumber evidence="4">2.3.1.196</ecNumber>
        <ecNumber evidence="4">2.3.1.232</ecNumber>
    </submittedName>
</protein>
<dbReference type="InterPro" id="IPR023213">
    <property type="entry name" value="CAT-like_dom_sf"/>
</dbReference>
<dbReference type="GO" id="GO:0016746">
    <property type="term" value="F:acyltransferase activity"/>
    <property type="evidence" value="ECO:0007669"/>
    <property type="project" value="UniProtKB-KW"/>
</dbReference>
<proteinExistence type="inferred from homology"/>
<evidence type="ECO:0000256" key="3">
    <source>
        <dbReference type="SAM" id="MobiDB-lite"/>
    </source>
</evidence>
<evidence type="ECO:0000256" key="2">
    <source>
        <dbReference type="ARBA" id="ARBA00022679"/>
    </source>
</evidence>
<dbReference type="EC" id="2.3.1.196" evidence="4"/>
<name>A0A5B7ARG0_DAVIN</name>
<evidence type="ECO:0000256" key="1">
    <source>
        <dbReference type="ARBA" id="ARBA00009861"/>
    </source>
</evidence>
<feature type="region of interest" description="Disordered" evidence="3">
    <location>
        <begin position="1"/>
        <end position="22"/>
    </location>
</feature>
<keyword evidence="4" id="KW-0012">Acyltransferase</keyword>
<accession>A0A5B7ARG0</accession>
<dbReference type="InterPro" id="IPR050898">
    <property type="entry name" value="Plant_acyltransferase"/>
</dbReference>